<dbReference type="PROSITE" id="PS51903">
    <property type="entry name" value="CLP_R"/>
    <property type="match status" value="1"/>
</dbReference>
<sequence length="178" mass="19064">MFERFTKEARSAVTAAQQIARGMNHGGIDTGHLLLALYAEPAGAAHRSLAALDLDPADLRRRVKNTIDGLDPEALAMIGIDLDRVREATEASFGPGALDASGPVKSGHIPFKPESKKALELSLRQAIKNKDTFICGGHVLLGLLMLPDCTAARVLRECRVNTESLKVEITREIAADAA</sequence>
<dbReference type="InterPro" id="IPR036628">
    <property type="entry name" value="Clp_N_dom_sf"/>
</dbReference>
<evidence type="ECO:0000256" key="1">
    <source>
        <dbReference type="PROSITE-ProRule" id="PRU01251"/>
    </source>
</evidence>
<keyword evidence="4" id="KW-1185">Reference proteome</keyword>
<evidence type="ECO:0000313" key="4">
    <source>
        <dbReference type="Proteomes" id="UP001501237"/>
    </source>
</evidence>
<dbReference type="EMBL" id="BAAAUV010000007">
    <property type="protein sequence ID" value="GAA3212468.1"/>
    <property type="molecule type" value="Genomic_DNA"/>
</dbReference>
<organism evidence="3 4">
    <name type="scientific">Actinocorallia longicatena</name>
    <dbReference type="NCBI Taxonomy" id="111803"/>
    <lineage>
        <taxon>Bacteria</taxon>
        <taxon>Bacillati</taxon>
        <taxon>Actinomycetota</taxon>
        <taxon>Actinomycetes</taxon>
        <taxon>Streptosporangiales</taxon>
        <taxon>Thermomonosporaceae</taxon>
        <taxon>Actinocorallia</taxon>
    </lineage>
</organism>
<evidence type="ECO:0000313" key="3">
    <source>
        <dbReference type="EMBL" id="GAA3212468.1"/>
    </source>
</evidence>
<dbReference type="Proteomes" id="UP001501237">
    <property type="component" value="Unassembled WGS sequence"/>
</dbReference>
<name>A0ABP6QAQ3_9ACTN</name>
<feature type="domain" description="Clp R" evidence="2">
    <location>
        <begin position="2"/>
        <end position="176"/>
    </location>
</feature>
<proteinExistence type="predicted"/>
<dbReference type="SUPFAM" id="SSF81923">
    <property type="entry name" value="Double Clp-N motif"/>
    <property type="match status" value="2"/>
</dbReference>
<gene>
    <name evidence="3" type="ORF">GCM10010468_31830</name>
</gene>
<reference evidence="4" key="1">
    <citation type="journal article" date="2019" name="Int. J. Syst. Evol. Microbiol.">
        <title>The Global Catalogue of Microorganisms (GCM) 10K type strain sequencing project: providing services to taxonomists for standard genome sequencing and annotation.</title>
        <authorList>
            <consortium name="The Broad Institute Genomics Platform"/>
            <consortium name="The Broad Institute Genome Sequencing Center for Infectious Disease"/>
            <person name="Wu L."/>
            <person name="Ma J."/>
        </authorList>
    </citation>
    <scope>NUCLEOTIDE SEQUENCE [LARGE SCALE GENOMIC DNA]</scope>
    <source>
        <strain evidence="4">JCM 9377</strain>
    </source>
</reference>
<dbReference type="InterPro" id="IPR004176">
    <property type="entry name" value="Clp_R_N"/>
</dbReference>
<accession>A0ABP6QAQ3</accession>
<keyword evidence="1" id="KW-0677">Repeat</keyword>
<dbReference type="Pfam" id="PF02861">
    <property type="entry name" value="Clp_N"/>
    <property type="match status" value="1"/>
</dbReference>
<protein>
    <recommendedName>
        <fullName evidence="2">Clp R domain-containing protein</fullName>
    </recommendedName>
</protein>
<dbReference type="RefSeq" id="WP_344828744.1">
    <property type="nucleotide sequence ID" value="NZ_BAAAUV010000007.1"/>
</dbReference>
<comment type="caution">
    <text evidence="3">The sequence shown here is derived from an EMBL/GenBank/DDBJ whole genome shotgun (WGS) entry which is preliminary data.</text>
</comment>
<evidence type="ECO:0000259" key="2">
    <source>
        <dbReference type="PROSITE" id="PS51903"/>
    </source>
</evidence>
<dbReference type="Gene3D" id="1.10.1780.10">
    <property type="entry name" value="Clp, N-terminal domain"/>
    <property type="match status" value="2"/>
</dbReference>